<accession>A0A0E9T1Q7</accession>
<dbReference type="AlphaFoldDB" id="A0A0E9T1Q7"/>
<sequence length="28" mass="3331">MNLLIIKCLWDTFLKVHFRGKPAPTQFL</sequence>
<protein>
    <submittedName>
        <fullName evidence="1">Uncharacterized protein</fullName>
    </submittedName>
</protein>
<evidence type="ECO:0000313" key="1">
    <source>
        <dbReference type="EMBL" id="JAH46658.1"/>
    </source>
</evidence>
<reference evidence="1" key="1">
    <citation type="submission" date="2014-11" db="EMBL/GenBank/DDBJ databases">
        <authorList>
            <person name="Amaro Gonzalez C."/>
        </authorList>
    </citation>
    <scope>NUCLEOTIDE SEQUENCE</scope>
</reference>
<organism evidence="1">
    <name type="scientific">Anguilla anguilla</name>
    <name type="common">European freshwater eel</name>
    <name type="synonym">Muraena anguilla</name>
    <dbReference type="NCBI Taxonomy" id="7936"/>
    <lineage>
        <taxon>Eukaryota</taxon>
        <taxon>Metazoa</taxon>
        <taxon>Chordata</taxon>
        <taxon>Craniata</taxon>
        <taxon>Vertebrata</taxon>
        <taxon>Euteleostomi</taxon>
        <taxon>Actinopterygii</taxon>
        <taxon>Neopterygii</taxon>
        <taxon>Teleostei</taxon>
        <taxon>Anguilliformes</taxon>
        <taxon>Anguillidae</taxon>
        <taxon>Anguilla</taxon>
    </lineage>
</organism>
<reference evidence="1" key="2">
    <citation type="journal article" date="2015" name="Fish Shellfish Immunol.">
        <title>Early steps in the European eel (Anguilla anguilla)-Vibrio vulnificus interaction in the gills: Role of the RtxA13 toxin.</title>
        <authorList>
            <person name="Callol A."/>
            <person name="Pajuelo D."/>
            <person name="Ebbesson L."/>
            <person name="Teles M."/>
            <person name="MacKenzie S."/>
            <person name="Amaro C."/>
        </authorList>
    </citation>
    <scope>NUCLEOTIDE SEQUENCE</scope>
</reference>
<dbReference type="EMBL" id="GBXM01061919">
    <property type="protein sequence ID" value="JAH46658.1"/>
    <property type="molecule type" value="Transcribed_RNA"/>
</dbReference>
<name>A0A0E9T1Q7_ANGAN</name>
<proteinExistence type="predicted"/>